<dbReference type="AlphaFoldDB" id="A0A8C5T7Y5"/>
<reference evidence="1" key="2">
    <citation type="submission" date="2025-09" db="UniProtKB">
        <authorList>
            <consortium name="Ensembl"/>
        </authorList>
    </citation>
    <scope>IDENTIFICATION</scope>
</reference>
<evidence type="ECO:0000313" key="2">
    <source>
        <dbReference type="Proteomes" id="UP000694560"/>
    </source>
</evidence>
<sequence length="140" mass="15560">MLGVLNKVFQPYCITLAWHCLSPCTAELLLLLPVPSALAMPWLHPELFFSSQNHWKLLIVLLGCWLAGNVIGRGRGVTGIVDPAAWAVPRSIPHIARGSAGSTRIYQDLPGSARICQPLWLMHSRKWVMPHEQLPNAPIR</sequence>
<keyword evidence="2" id="KW-1185">Reference proteome</keyword>
<evidence type="ECO:0000313" key="1">
    <source>
        <dbReference type="Ensembl" id="ENSMCSP00000001066.1"/>
    </source>
</evidence>
<proteinExistence type="predicted"/>
<dbReference type="Proteomes" id="UP000694560">
    <property type="component" value="Unplaced"/>
</dbReference>
<organism evidence="1 2">
    <name type="scientific">Malurus cyaneus samueli</name>
    <dbReference type="NCBI Taxonomy" id="2593467"/>
    <lineage>
        <taxon>Eukaryota</taxon>
        <taxon>Metazoa</taxon>
        <taxon>Chordata</taxon>
        <taxon>Craniata</taxon>
        <taxon>Vertebrata</taxon>
        <taxon>Euteleostomi</taxon>
        <taxon>Archelosauria</taxon>
        <taxon>Archosauria</taxon>
        <taxon>Dinosauria</taxon>
        <taxon>Saurischia</taxon>
        <taxon>Theropoda</taxon>
        <taxon>Coelurosauria</taxon>
        <taxon>Aves</taxon>
        <taxon>Neognathae</taxon>
        <taxon>Neoaves</taxon>
        <taxon>Telluraves</taxon>
        <taxon>Australaves</taxon>
        <taxon>Passeriformes</taxon>
        <taxon>Meliphagoidea</taxon>
        <taxon>Maluridae</taxon>
        <taxon>Malurus</taxon>
    </lineage>
</organism>
<name>A0A8C5T7Y5_9PASS</name>
<dbReference type="Ensembl" id="ENSMCST00000001092.1">
    <property type="protein sequence ID" value="ENSMCSP00000001066.1"/>
    <property type="gene ID" value="ENSMCSG00000000799.1"/>
</dbReference>
<accession>A0A8C5T7Y5</accession>
<reference evidence="1" key="1">
    <citation type="submission" date="2025-08" db="UniProtKB">
        <authorList>
            <consortium name="Ensembl"/>
        </authorList>
    </citation>
    <scope>IDENTIFICATION</scope>
</reference>
<protein>
    <submittedName>
        <fullName evidence="1">Uncharacterized protein</fullName>
    </submittedName>
</protein>